<feature type="binding site" evidence="2">
    <location>
        <position position="100"/>
    </location>
    <ligand>
        <name>Mn(2+)</name>
        <dbReference type="ChEBI" id="CHEBI:29035"/>
        <label>2</label>
    </ligand>
</feature>
<evidence type="ECO:0000313" key="4">
    <source>
        <dbReference type="EMBL" id="SCZ78087.1"/>
    </source>
</evidence>
<dbReference type="GO" id="GO:0050118">
    <property type="term" value="F:N-acetyldiaminopimelate deacetylase activity"/>
    <property type="evidence" value="ECO:0007669"/>
    <property type="project" value="UniProtKB-ARBA"/>
</dbReference>
<organism evidence="4 5">
    <name type="scientific">Acidaminobacter hydrogenoformans DSM 2784</name>
    <dbReference type="NCBI Taxonomy" id="1120920"/>
    <lineage>
        <taxon>Bacteria</taxon>
        <taxon>Bacillati</taxon>
        <taxon>Bacillota</taxon>
        <taxon>Clostridia</taxon>
        <taxon>Peptostreptococcales</taxon>
        <taxon>Acidaminobacteraceae</taxon>
        <taxon>Acidaminobacter</taxon>
    </lineage>
</organism>
<dbReference type="PANTHER" id="PTHR11014:SF63">
    <property type="entry name" value="METALLOPEPTIDASE, PUTATIVE (AFU_ORTHOLOGUE AFUA_6G09600)-RELATED"/>
    <property type="match status" value="1"/>
</dbReference>
<dbReference type="PIRSF" id="PIRSF005962">
    <property type="entry name" value="Pept_M20D_amidohydro"/>
    <property type="match status" value="1"/>
</dbReference>
<evidence type="ECO:0000259" key="3">
    <source>
        <dbReference type="Pfam" id="PF07687"/>
    </source>
</evidence>
<dbReference type="FunFam" id="3.30.70.360:FF:000001">
    <property type="entry name" value="N-acetyldiaminopimelate deacetylase"/>
    <property type="match status" value="1"/>
</dbReference>
<evidence type="ECO:0000313" key="5">
    <source>
        <dbReference type="Proteomes" id="UP000199208"/>
    </source>
</evidence>
<dbReference type="GO" id="GO:0046872">
    <property type="term" value="F:metal ion binding"/>
    <property type="evidence" value="ECO:0007669"/>
    <property type="project" value="UniProtKB-KW"/>
</dbReference>
<dbReference type="PANTHER" id="PTHR11014">
    <property type="entry name" value="PEPTIDASE M20 FAMILY MEMBER"/>
    <property type="match status" value="1"/>
</dbReference>
<dbReference type="STRING" id="1120920.SAMN03080599_01045"/>
<reference evidence="4 5" key="1">
    <citation type="submission" date="2016-10" db="EMBL/GenBank/DDBJ databases">
        <authorList>
            <person name="de Groot N.N."/>
        </authorList>
    </citation>
    <scope>NUCLEOTIDE SEQUENCE [LARGE SCALE GENOMIC DNA]</scope>
    <source>
        <strain evidence="4 5">DSM 2784</strain>
    </source>
</reference>
<sequence>MGKFDQDIEALFKTLVAIRRKLHQQPELGFELPATIETITAVLQQHQIPYEIVAGSGILAQIGRTEGPAIMLRADLDALPIEEATNLPYKSANENKMHACGHDLHAAILLGAGILLKQREAELQGCVKLMFQPDEEGLMGAKKMIEAGVLEHPKVEAVIGLHVVPGLFLETGDIIGQSGPVMAGSIPFEIQITGKGGHGSAPENAIDPIYAAVQIYQALQSVKMREISAQEPMVMTIGEFAFGKTCNVIPQSGRMSGTIRFFKKEVGAYAIQRIEEIVTALAAALRVEATFITGVFLPPVINDASLTQKLLPSIQAELGEDKVRDYQHKFMSSEDFAFYGEEVPVLYLNIGAGSKAAGYDYSLHHPKVAFDENAMKFGVAALVSAALGFLEL</sequence>
<dbReference type="RefSeq" id="WP_092589853.1">
    <property type="nucleotide sequence ID" value="NZ_FMWL01000004.1"/>
</dbReference>
<proteinExistence type="predicted"/>
<dbReference type="NCBIfam" id="TIGR01891">
    <property type="entry name" value="amidohydrolases"/>
    <property type="match status" value="1"/>
</dbReference>
<dbReference type="Proteomes" id="UP000199208">
    <property type="component" value="Unassembled WGS sequence"/>
</dbReference>
<keyword evidence="1 4" id="KW-0378">Hydrolase</keyword>
<feature type="domain" description="Peptidase M20 dimerisation" evidence="3">
    <location>
        <begin position="184"/>
        <end position="282"/>
    </location>
</feature>
<keyword evidence="2" id="KW-0464">Manganese</keyword>
<evidence type="ECO:0000256" key="2">
    <source>
        <dbReference type="PIRSR" id="PIRSR005962-1"/>
    </source>
</evidence>
<dbReference type="InterPro" id="IPR002933">
    <property type="entry name" value="Peptidase_M20"/>
</dbReference>
<comment type="cofactor">
    <cofactor evidence="2">
        <name>Mn(2+)</name>
        <dbReference type="ChEBI" id="CHEBI:29035"/>
    </cofactor>
    <text evidence="2">The Mn(2+) ion enhances activity.</text>
</comment>
<protein>
    <submittedName>
        <fullName evidence="4">Amidohydrolase</fullName>
    </submittedName>
</protein>
<feature type="binding site" evidence="2">
    <location>
        <position position="162"/>
    </location>
    <ligand>
        <name>Mn(2+)</name>
        <dbReference type="ChEBI" id="CHEBI:29035"/>
        <label>2</label>
    </ligand>
</feature>
<feature type="binding site" evidence="2">
    <location>
        <position position="364"/>
    </location>
    <ligand>
        <name>Mn(2+)</name>
        <dbReference type="ChEBI" id="CHEBI:29035"/>
        <label>2</label>
    </ligand>
</feature>
<evidence type="ECO:0000256" key="1">
    <source>
        <dbReference type="ARBA" id="ARBA00022801"/>
    </source>
</evidence>
<dbReference type="Gene3D" id="3.40.630.10">
    <property type="entry name" value="Zn peptidases"/>
    <property type="match status" value="1"/>
</dbReference>
<dbReference type="SUPFAM" id="SSF53187">
    <property type="entry name" value="Zn-dependent exopeptidases"/>
    <property type="match status" value="1"/>
</dbReference>
<dbReference type="EMBL" id="FMWL01000004">
    <property type="protein sequence ID" value="SCZ78087.1"/>
    <property type="molecule type" value="Genomic_DNA"/>
</dbReference>
<dbReference type="Gene3D" id="3.30.70.360">
    <property type="match status" value="1"/>
</dbReference>
<dbReference type="CDD" id="cd03886">
    <property type="entry name" value="M20_Acy1"/>
    <property type="match status" value="1"/>
</dbReference>
<dbReference type="InterPro" id="IPR036264">
    <property type="entry name" value="Bact_exopeptidase_dim_dom"/>
</dbReference>
<dbReference type="AlphaFoldDB" id="A0A1G5RVZ2"/>
<dbReference type="OrthoDB" id="9776731at2"/>
<keyword evidence="2" id="KW-0479">Metal-binding</keyword>
<dbReference type="SUPFAM" id="SSF55031">
    <property type="entry name" value="Bacterial exopeptidase dimerisation domain"/>
    <property type="match status" value="1"/>
</dbReference>
<dbReference type="InterPro" id="IPR011650">
    <property type="entry name" value="Peptidase_M20_dimer"/>
</dbReference>
<dbReference type="InterPro" id="IPR017439">
    <property type="entry name" value="Amidohydrolase"/>
</dbReference>
<gene>
    <name evidence="4" type="ORF">SAMN03080599_01045</name>
</gene>
<dbReference type="Pfam" id="PF01546">
    <property type="entry name" value="Peptidase_M20"/>
    <property type="match status" value="1"/>
</dbReference>
<feature type="binding site" evidence="2">
    <location>
        <position position="102"/>
    </location>
    <ligand>
        <name>Mn(2+)</name>
        <dbReference type="ChEBI" id="CHEBI:29035"/>
        <label>2</label>
    </ligand>
</feature>
<name>A0A1G5RVZ2_9FIRM</name>
<accession>A0A1G5RVZ2</accession>
<feature type="binding site" evidence="2">
    <location>
        <position position="136"/>
    </location>
    <ligand>
        <name>Mn(2+)</name>
        <dbReference type="ChEBI" id="CHEBI:29035"/>
        <label>2</label>
    </ligand>
</feature>
<dbReference type="GO" id="GO:0019877">
    <property type="term" value="P:diaminopimelate biosynthetic process"/>
    <property type="evidence" value="ECO:0007669"/>
    <property type="project" value="UniProtKB-ARBA"/>
</dbReference>
<keyword evidence="5" id="KW-1185">Reference proteome</keyword>
<dbReference type="Pfam" id="PF07687">
    <property type="entry name" value="M20_dimer"/>
    <property type="match status" value="1"/>
</dbReference>